<gene>
    <name evidence="2" type="ORF">PLOB_00031182</name>
</gene>
<sequence>MKATLLSFVVLFLVVDQFALLITGTCPLYSPPKDGALVCNYIGSEPTCQVQCKQGYDFEFTPPFAYYCSGGNWHSFSIGPYDPKLPWPSCTKTVNLNNLWMRSFPFFNFAGDCKDTNKEASVKGNFLNLMNNGPVLPLFCKTNPLECNTNTVQAYFGDVTAEKKKTQTYCWKTGVSTRKESKQSDQR</sequence>
<dbReference type="Proteomes" id="UP001159405">
    <property type="component" value="Unassembled WGS sequence"/>
</dbReference>
<protein>
    <recommendedName>
        <fullName evidence="4">Secreted protein</fullName>
    </recommendedName>
</protein>
<evidence type="ECO:0000313" key="2">
    <source>
        <dbReference type="EMBL" id="CAH3035812.1"/>
    </source>
</evidence>
<evidence type="ECO:0000256" key="1">
    <source>
        <dbReference type="SAM" id="SignalP"/>
    </source>
</evidence>
<dbReference type="EMBL" id="CALNXK010000004">
    <property type="protein sequence ID" value="CAH3035812.1"/>
    <property type="molecule type" value="Genomic_DNA"/>
</dbReference>
<feature type="signal peptide" evidence="1">
    <location>
        <begin position="1"/>
        <end position="19"/>
    </location>
</feature>
<evidence type="ECO:0008006" key="4">
    <source>
        <dbReference type="Google" id="ProtNLM"/>
    </source>
</evidence>
<name>A0ABN8MWR3_9CNID</name>
<keyword evidence="3" id="KW-1185">Reference proteome</keyword>
<proteinExistence type="predicted"/>
<comment type="caution">
    <text evidence="2">The sequence shown here is derived from an EMBL/GenBank/DDBJ whole genome shotgun (WGS) entry which is preliminary data.</text>
</comment>
<organism evidence="2 3">
    <name type="scientific">Porites lobata</name>
    <dbReference type="NCBI Taxonomy" id="104759"/>
    <lineage>
        <taxon>Eukaryota</taxon>
        <taxon>Metazoa</taxon>
        <taxon>Cnidaria</taxon>
        <taxon>Anthozoa</taxon>
        <taxon>Hexacorallia</taxon>
        <taxon>Scleractinia</taxon>
        <taxon>Fungiina</taxon>
        <taxon>Poritidae</taxon>
        <taxon>Porites</taxon>
    </lineage>
</organism>
<accession>A0ABN8MWR3</accession>
<reference evidence="2 3" key="1">
    <citation type="submission" date="2022-05" db="EMBL/GenBank/DDBJ databases">
        <authorList>
            <consortium name="Genoscope - CEA"/>
            <person name="William W."/>
        </authorList>
    </citation>
    <scope>NUCLEOTIDE SEQUENCE [LARGE SCALE GENOMIC DNA]</scope>
</reference>
<keyword evidence="1" id="KW-0732">Signal</keyword>
<feature type="chain" id="PRO_5045980521" description="Secreted protein" evidence="1">
    <location>
        <begin position="20"/>
        <end position="187"/>
    </location>
</feature>
<evidence type="ECO:0000313" key="3">
    <source>
        <dbReference type="Proteomes" id="UP001159405"/>
    </source>
</evidence>
<feature type="non-terminal residue" evidence="2">
    <location>
        <position position="187"/>
    </location>
</feature>